<dbReference type="RefSeq" id="WP_274266222.1">
    <property type="nucleotide sequence ID" value="NZ_CP117880.1"/>
</dbReference>
<protein>
    <recommendedName>
        <fullName evidence="3">Auto-transporter adhesin head GIN domain-containing protein</fullName>
    </recommendedName>
</protein>
<gene>
    <name evidence="1" type="ORF">PQ465_14440</name>
</gene>
<organism evidence="1 2">
    <name type="scientific">Sphingobacterium oryzagri</name>
    <dbReference type="NCBI Taxonomy" id="3025669"/>
    <lineage>
        <taxon>Bacteria</taxon>
        <taxon>Pseudomonadati</taxon>
        <taxon>Bacteroidota</taxon>
        <taxon>Sphingobacteriia</taxon>
        <taxon>Sphingobacteriales</taxon>
        <taxon>Sphingobacteriaceae</taxon>
        <taxon>Sphingobacterium</taxon>
    </lineage>
</organism>
<accession>A0ABY7WFV1</accession>
<keyword evidence="2" id="KW-1185">Reference proteome</keyword>
<evidence type="ECO:0000313" key="2">
    <source>
        <dbReference type="Proteomes" id="UP001221558"/>
    </source>
</evidence>
<dbReference type="EMBL" id="CP117880">
    <property type="protein sequence ID" value="WDF67494.1"/>
    <property type="molecule type" value="Genomic_DNA"/>
</dbReference>
<sequence>MMKTSSKLLILVGAVMFVLPLSIIAFAMLPGRVSQEAYEKNMGEEIAKVGTADQYLQTKILKPFHKVLIKGEGRSLPMDLIIVKSDQYALKFQKNRAIDVQFDVDDQGMLTIHGEVSTNYYYDKVYLFVPALYDIELQDVDLHTQIDTDSLRILGNRVRGFRMLPGTKIGNLQLRLKNSTMELSEYERDEEPGGIVDNLILDLDSTRISLLSQNWKQMTLQAKNSSVNLIQHRQKVSVDDLKISTEGANTIKLDSLQVHAISGTVSDQTIIDLPIYQLRKLIQNK</sequence>
<dbReference type="Proteomes" id="UP001221558">
    <property type="component" value="Chromosome"/>
</dbReference>
<name>A0ABY7WFV1_9SPHI</name>
<proteinExistence type="predicted"/>
<evidence type="ECO:0008006" key="3">
    <source>
        <dbReference type="Google" id="ProtNLM"/>
    </source>
</evidence>
<reference evidence="1 2" key="1">
    <citation type="submission" date="2023-02" db="EMBL/GenBank/DDBJ databases">
        <title>Genome sequence of Sphingobacterium sp. KACC 22765.</title>
        <authorList>
            <person name="Kim S."/>
            <person name="Heo J."/>
            <person name="Kwon S.-W."/>
        </authorList>
    </citation>
    <scope>NUCLEOTIDE SEQUENCE [LARGE SCALE GENOMIC DNA]</scope>
    <source>
        <strain evidence="1 2">KACC 22765</strain>
    </source>
</reference>
<evidence type="ECO:0000313" key="1">
    <source>
        <dbReference type="EMBL" id="WDF67494.1"/>
    </source>
</evidence>